<feature type="transmembrane region" description="Helical" evidence="1">
    <location>
        <begin position="12"/>
        <end position="35"/>
    </location>
</feature>
<keyword evidence="1" id="KW-0472">Membrane</keyword>
<dbReference type="EMBL" id="FOBF01000025">
    <property type="protein sequence ID" value="SEN37267.1"/>
    <property type="molecule type" value="Genomic_DNA"/>
</dbReference>
<dbReference type="OrthoDB" id="9944217at2"/>
<dbReference type="RefSeq" id="WP_091105118.1">
    <property type="nucleotide sequence ID" value="NZ_FOBF01000025.1"/>
</dbReference>
<sequence>MTSSYVRDRLKGVVVPLVASLTAVLLVVGLGWVVLDFFFGPRISRVDPAMLSELRAVGQVVGEESIVGHEWENNYVELNNLVVYLDGNAKQDVVAEVEHRLKQRGWQVSRGEPPEIWLKSARWPFAIVTVEPLKETHMSSELREQVTSTGLPMSNMAYIGV</sequence>
<dbReference type="Proteomes" id="UP000198953">
    <property type="component" value="Unassembled WGS sequence"/>
</dbReference>
<gene>
    <name evidence="2" type="ORF">SAMN05660976_07419</name>
</gene>
<keyword evidence="1" id="KW-0812">Transmembrane</keyword>
<keyword evidence="3" id="KW-1185">Reference proteome</keyword>
<evidence type="ECO:0000313" key="2">
    <source>
        <dbReference type="EMBL" id="SEN37267.1"/>
    </source>
</evidence>
<organism evidence="2 3">
    <name type="scientific">Nonomuraea pusilla</name>
    <dbReference type="NCBI Taxonomy" id="46177"/>
    <lineage>
        <taxon>Bacteria</taxon>
        <taxon>Bacillati</taxon>
        <taxon>Actinomycetota</taxon>
        <taxon>Actinomycetes</taxon>
        <taxon>Streptosporangiales</taxon>
        <taxon>Streptosporangiaceae</taxon>
        <taxon>Nonomuraea</taxon>
    </lineage>
</organism>
<protein>
    <submittedName>
        <fullName evidence="2">Uncharacterized protein</fullName>
    </submittedName>
</protein>
<accession>A0A1H8G180</accession>
<evidence type="ECO:0000313" key="3">
    <source>
        <dbReference type="Proteomes" id="UP000198953"/>
    </source>
</evidence>
<dbReference type="AlphaFoldDB" id="A0A1H8G180"/>
<reference evidence="2 3" key="1">
    <citation type="submission" date="2016-10" db="EMBL/GenBank/DDBJ databases">
        <authorList>
            <person name="de Groot N.N."/>
        </authorList>
    </citation>
    <scope>NUCLEOTIDE SEQUENCE [LARGE SCALE GENOMIC DNA]</scope>
    <source>
        <strain evidence="2 3">DSM 43357</strain>
    </source>
</reference>
<keyword evidence="1" id="KW-1133">Transmembrane helix</keyword>
<evidence type="ECO:0000256" key="1">
    <source>
        <dbReference type="SAM" id="Phobius"/>
    </source>
</evidence>
<proteinExistence type="predicted"/>
<name>A0A1H8G180_9ACTN</name>